<evidence type="ECO:0000313" key="2">
    <source>
        <dbReference type="EMBL" id="KAF2673306.1"/>
    </source>
</evidence>
<feature type="transmembrane region" description="Helical" evidence="1">
    <location>
        <begin position="70"/>
        <end position="89"/>
    </location>
</feature>
<evidence type="ECO:0000256" key="1">
    <source>
        <dbReference type="SAM" id="Phobius"/>
    </source>
</evidence>
<feature type="transmembrane region" description="Helical" evidence="1">
    <location>
        <begin position="28"/>
        <end position="50"/>
    </location>
</feature>
<proteinExistence type="predicted"/>
<keyword evidence="3" id="KW-1185">Reference proteome</keyword>
<reference evidence="2" key="1">
    <citation type="journal article" date="2020" name="Stud. Mycol.">
        <title>101 Dothideomycetes genomes: a test case for predicting lifestyles and emergence of pathogens.</title>
        <authorList>
            <person name="Haridas S."/>
            <person name="Albert R."/>
            <person name="Binder M."/>
            <person name="Bloem J."/>
            <person name="Labutti K."/>
            <person name="Salamov A."/>
            <person name="Andreopoulos B."/>
            <person name="Baker S."/>
            <person name="Barry K."/>
            <person name="Bills G."/>
            <person name="Bluhm B."/>
            <person name="Cannon C."/>
            <person name="Castanera R."/>
            <person name="Culley D."/>
            <person name="Daum C."/>
            <person name="Ezra D."/>
            <person name="Gonzalez J."/>
            <person name="Henrissat B."/>
            <person name="Kuo A."/>
            <person name="Liang C."/>
            <person name="Lipzen A."/>
            <person name="Lutzoni F."/>
            <person name="Magnuson J."/>
            <person name="Mondo S."/>
            <person name="Nolan M."/>
            <person name="Ohm R."/>
            <person name="Pangilinan J."/>
            <person name="Park H.-J."/>
            <person name="Ramirez L."/>
            <person name="Alfaro M."/>
            <person name="Sun H."/>
            <person name="Tritt A."/>
            <person name="Yoshinaga Y."/>
            <person name="Zwiers L.-H."/>
            <person name="Turgeon B."/>
            <person name="Goodwin S."/>
            <person name="Spatafora J."/>
            <person name="Crous P."/>
            <person name="Grigoriev I."/>
        </authorList>
    </citation>
    <scope>NUCLEOTIDE SEQUENCE</scope>
    <source>
        <strain evidence="2">CBS 115976</strain>
    </source>
</reference>
<keyword evidence="1" id="KW-1133">Transmembrane helix</keyword>
<dbReference type="EMBL" id="MU004231">
    <property type="protein sequence ID" value="KAF2673306.1"/>
    <property type="molecule type" value="Genomic_DNA"/>
</dbReference>
<organism evidence="2 3">
    <name type="scientific">Microthyrium microscopicum</name>
    <dbReference type="NCBI Taxonomy" id="703497"/>
    <lineage>
        <taxon>Eukaryota</taxon>
        <taxon>Fungi</taxon>
        <taxon>Dikarya</taxon>
        <taxon>Ascomycota</taxon>
        <taxon>Pezizomycotina</taxon>
        <taxon>Dothideomycetes</taxon>
        <taxon>Dothideomycetes incertae sedis</taxon>
        <taxon>Microthyriales</taxon>
        <taxon>Microthyriaceae</taxon>
        <taxon>Microthyrium</taxon>
    </lineage>
</organism>
<keyword evidence="1" id="KW-0812">Transmembrane</keyword>
<dbReference type="Proteomes" id="UP000799302">
    <property type="component" value="Unassembled WGS sequence"/>
</dbReference>
<protein>
    <submittedName>
        <fullName evidence="2">Uncharacterized protein</fullName>
    </submittedName>
</protein>
<name>A0A6A6UNM6_9PEZI</name>
<gene>
    <name evidence="2" type="ORF">BT63DRAFT_153160</name>
</gene>
<accession>A0A6A6UNM6</accession>
<dbReference type="AlphaFoldDB" id="A0A6A6UNM6"/>
<keyword evidence="1" id="KW-0472">Membrane</keyword>
<sequence length="237" mass="27891">MITANTIRNTFFSADCEFRKWLANDRQYWVWFFKFYLLTMSAHLSYWYFYCGFTDPHTGQNSIMPYLVQLIPMMAIINLLPAFIFRLWIKRSARNCGWSLEGEECTQEETDCDLTEETVSRLESPKNLMYESKRNVQKWLETSALEPGEMEVLEDMLDIAELKAQLEELARDREYGVRPIKAKRVKADTKMTTEISQLAAEVGSWEAWKDCSKLEDRIYVKQLERAEELSSNAMCMD</sequence>
<evidence type="ECO:0000313" key="3">
    <source>
        <dbReference type="Proteomes" id="UP000799302"/>
    </source>
</evidence>